<dbReference type="PANTHER" id="PTHR43065">
    <property type="entry name" value="SENSOR HISTIDINE KINASE"/>
    <property type="match status" value="1"/>
</dbReference>
<name>A0A495V6J6_9GAMM</name>
<evidence type="ECO:0000256" key="6">
    <source>
        <dbReference type="ARBA" id="ARBA00022777"/>
    </source>
</evidence>
<dbReference type="InterPro" id="IPR001789">
    <property type="entry name" value="Sig_transdc_resp-reg_receiver"/>
</dbReference>
<dbReference type="Gene3D" id="3.40.50.2300">
    <property type="match status" value="1"/>
</dbReference>
<evidence type="ECO:0000259" key="11">
    <source>
        <dbReference type="PROSITE" id="PS50885"/>
    </source>
</evidence>
<comment type="catalytic activity">
    <reaction evidence="1">
        <text>ATP + protein L-histidine = ADP + protein N-phospho-L-histidine.</text>
        <dbReference type="EC" id="2.7.13.3"/>
    </reaction>
</comment>
<dbReference type="SUPFAM" id="SSF55874">
    <property type="entry name" value="ATPase domain of HSP90 chaperone/DNA topoisomerase II/histidine kinase"/>
    <property type="match status" value="1"/>
</dbReference>
<sequence>MLSGIQARLLLILGLAALAITLASAMALMALLQTRAGVATVMERELPASNAALVLARVGERLEDRAPALLAAKDAEARQRQTALINRDLRSLASETERLRDLHPAGSDGVADIARLAPQLAANLRDLALALEQQAMLGVALQDQRERLLALRERVQQTLVPSILLVSDVVGRDTDVDPGLFRRAAGAQGPLLDAERLAGSAFSDLLLAAESPSLDQVRVFRGAFERTRGQLAGLIPRIPSGLRPELAQAIADLEVQLQADGVFRLREQEIATIEGAESLVTASRDIAAALKTRVDALVHSASETIARAAGAMGDTLLTNTLIFVAVSIAVVLLATLVSYRFLVRDISLNLRAVTRAMQRLAGGERDARVPAMDRRDEIGDLARVFNVFKDNAFRMETVEGQLRQAQKMELVGQLTGGIAHDFNNILAAILGNLTYLEPKPEDDPMLRERWQRAMGATDRAVRQVERLLAFSRRQRLAPEVVDINALVDGMLDLLEVSVAEGTELSAVLAPDLPRVRVDPGQLENALMNLVINARDALDGDGRISIKTAAAGDDAVEVSVEDTGRGIPADVLERVCEPFFTTKAPGKGSGLGLSMVYGFARQSGGEMRIESRVGGGTTVRIRLPVAAPSATLVEPIAEPVRDAPTPRGQGEWVLAVDDDSEVLATTADQLRGLGYRVLTAGDGATALALLEQEPAIRLLYTDVAMPAPWDGVTLAREARSRRPGLALLFTSGETREIRDPAAALLRKPVTIEHLAHAVRQALDGE</sequence>
<evidence type="ECO:0000259" key="9">
    <source>
        <dbReference type="PROSITE" id="PS50109"/>
    </source>
</evidence>
<evidence type="ECO:0000256" key="8">
    <source>
        <dbReference type="SAM" id="Phobius"/>
    </source>
</evidence>
<dbReference type="SMART" id="SM00448">
    <property type="entry name" value="REC"/>
    <property type="match status" value="1"/>
</dbReference>
<evidence type="ECO:0000256" key="1">
    <source>
        <dbReference type="ARBA" id="ARBA00000085"/>
    </source>
</evidence>
<dbReference type="AlphaFoldDB" id="A0A495V6J6"/>
<dbReference type="Gene3D" id="3.30.565.10">
    <property type="entry name" value="Histidine kinase-like ATPase, C-terminal domain"/>
    <property type="match status" value="1"/>
</dbReference>
<evidence type="ECO:0000256" key="3">
    <source>
        <dbReference type="ARBA" id="ARBA00012438"/>
    </source>
</evidence>
<dbReference type="SUPFAM" id="SSF52172">
    <property type="entry name" value="CheY-like"/>
    <property type="match status" value="1"/>
</dbReference>
<evidence type="ECO:0000256" key="5">
    <source>
        <dbReference type="ARBA" id="ARBA00022679"/>
    </source>
</evidence>
<keyword evidence="6" id="KW-0418">Kinase</keyword>
<keyword evidence="8" id="KW-0812">Transmembrane</keyword>
<dbReference type="InterPro" id="IPR003660">
    <property type="entry name" value="HAMP_dom"/>
</dbReference>
<dbReference type="PANTHER" id="PTHR43065:SF42">
    <property type="entry name" value="TWO-COMPONENT SENSOR PPRA"/>
    <property type="match status" value="1"/>
</dbReference>
<evidence type="ECO:0000313" key="12">
    <source>
        <dbReference type="EMBL" id="RKT44894.1"/>
    </source>
</evidence>
<protein>
    <recommendedName>
        <fullName evidence="3">histidine kinase</fullName>
        <ecNumber evidence="3">2.7.13.3</ecNumber>
    </recommendedName>
</protein>
<dbReference type="Pfam" id="PF00512">
    <property type="entry name" value="HisKA"/>
    <property type="match status" value="1"/>
</dbReference>
<feature type="modified residue" description="4-aspartylphosphate" evidence="7">
    <location>
        <position position="701"/>
    </location>
</feature>
<dbReference type="CDD" id="cd00082">
    <property type="entry name" value="HisKA"/>
    <property type="match status" value="1"/>
</dbReference>
<dbReference type="InterPro" id="IPR003594">
    <property type="entry name" value="HATPase_dom"/>
</dbReference>
<feature type="domain" description="Response regulatory" evidence="10">
    <location>
        <begin position="651"/>
        <end position="761"/>
    </location>
</feature>
<dbReference type="SUPFAM" id="SSF158472">
    <property type="entry name" value="HAMP domain-like"/>
    <property type="match status" value="1"/>
</dbReference>
<dbReference type="EC" id="2.7.13.3" evidence="3"/>
<keyword evidence="8" id="KW-1133">Transmembrane helix</keyword>
<dbReference type="InterPro" id="IPR038188">
    <property type="entry name" value="TorS_sensor_sf"/>
</dbReference>
<dbReference type="PROSITE" id="PS50109">
    <property type="entry name" value="HIS_KIN"/>
    <property type="match status" value="1"/>
</dbReference>
<dbReference type="Gene3D" id="1.10.287.130">
    <property type="match status" value="1"/>
</dbReference>
<dbReference type="PROSITE" id="PS50110">
    <property type="entry name" value="RESPONSE_REGULATORY"/>
    <property type="match status" value="1"/>
</dbReference>
<dbReference type="InterPro" id="IPR036097">
    <property type="entry name" value="HisK_dim/P_sf"/>
</dbReference>
<dbReference type="InterPro" id="IPR011006">
    <property type="entry name" value="CheY-like_superfamily"/>
</dbReference>
<dbReference type="SMART" id="SM00387">
    <property type="entry name" value="HATPase_c"/>
    <property type="match status" value="1"/>
</dbReference>
<evidence type="ECO:0000256" key="7">
    <source>
        <dbReference type="PROSITE-ProRule" id="PRU00169"/>
    </source>
</evidence>
<evidence type="ECO:0000259" key="10">
    <source>
        <dbReference type="PROSITE" id="PS50110"/>
    </source>
</evidence>
<keyword evidence="4 7" id="KW-0597">Phosphoprotein</keyword>
<dbReference type="SUPFAM" id="SSF47384">
    <property type="entry name" value="Homodimeric domain of signal transducing histidine kinase"/>
    <property type="match status" value="1"/>
</dbReference>
<dbReference type="Gene3D" id="1.20.58.920">
    <property type="match status" value="2"/>
</dbReference>
<dbReference type="InterPro" id="IPR005467">
    <property type="entry name" value="His_kinase_dom"/>
</dbReference>
<dbReference type="InterPro" id="IPR003661">
    <property type="entry name" value="HisK_dim/P_dom"/>
</dbReference>
<dbReference type="RefSeq" id="WP_120799869.1">
    <property type="nucleotide sequence ID" value="NZ_RBXL01000001.1"/>
</dbReference>
<accession>A0A495V6J6</accession>
<proteinExistence type="predicted"/>
<dbReference type="PRINTS" id="PR00344">
    <property type="entry name" value="BCTRLSENSOR"/>
</dbReference>
<feature type="domain" description="Histidine kinase" evidence="9">
    <location>
        <begin position="417"/>
        <end position="626"/>
    </location>
</feature>
<comment type="subcellular location">
    <subcellularLocation>
        <location evidence="2">Membrane</location>
    </subcellularLocation>
</comment>
<dbReference type="GO" id="GO:0000155">
    <property type="term" value="F:phosphorelay sensor kinase activity"/>
    <property type="evidence" value="ECO:0007669"/>
    <property type="project" value="InterPro"/>
</dbReference>
<dbReference type="Pfam" id="PF00072">
    <property type="entry name" value="Response_reg"/>
    <property type="match status" value="1"/>
</dbReference>
<dbReference type="CDD" id="cd06225">
    <property type="entry name" value="HAMP"/>
    <property type="match status" value="1"/>
</dbReference>
<dbReference type="InterPro" id="IPR036890">
    <property type="entry name" value="HATPase_C_sf"/>
</dbReference>
<dbReference type="InterPro" id="IPR004358">
    <property type="entry name" value="Sig_transdc_His_kin-like_C"/>
</dbReference>
<dbReference type="OrthoDB" id="1931120at2"/>
<keyword evidence="13" id="KW-1185">Reference proteome</keyword>
<evidence type="ECO:0000313" key="13">
    <source>
        <dbReference type="Proteomes" id="UP000274556"/>
    </source>
</evidence>
<dbReference type="SMART" id="SM00388">
    <property type="entry name" value="HisKA"/>
    <property type="match status" value="1"/>
</dbReference>
<feature type="domain" description="HAMP" evidence="11">
    <location>
        <begin position="344"/>
        <end position="397"/>
    </location>
</feature>
<dbReference type="Gene3D" id="6.10.340.10">
    <property type="match status" value="1"/>
</dbReference>
<comment type="caution">
    <text evidence="12">The sequence shown here is derived from an EMBL/GenBank/DDBJ whole genome shotgun (WGS) entry which is preliminary data.</text>
</comment>
<feature type="transmembrane region" description="Helical" evidence="8">
    <location>
        <begin position="321"/>
        <end position="342"/>
    </location>
</feature>
<keyword evidence="8" id="KW-0472">Membrane</keyword>
<dbReference type="GO" id="GO:0016020">
    <property type="term" value="C:membrane"/>
    <property type="evidence" value="ECO:0007669"/>
    <property type="project" value="UniProtKB-SubCell"/>
</dbReference>
<dbReference type="Pfam" id="PF02518">
    <property type="entry name" value="HATPase_c"/>
    <property type="match status" value="1"/>
</dbReference>
<dbReference type="EMBL" id="RBXL01000001">
    <property type="protein sequence ID" value="RKT44894.1"/>
    <property type="molecule type" value="Genomic_DNA"/>
</dbReference>
<organism evidence="12 13">
    <name type="scientific">Thiocapsa rosea</name>
    <dbReference type="NCBI Taxonomy" id="69360"/>
    <lineage>
        <taxon>Bacteria</taxon>
        <taxon>Pseudomonadati</taxon>
        <taxon>Pseudomonadota</taxon>
        <taxon>Gammaproteobacteria</taxon>
        <taxon>Chromatiales</taxon>
        <taxon>Chromatiaceae</taxon>
        <taxon>Thiocapsa</taxon>
    </lineage>
</organism>
<dbReference type="Proteomes" id="UP000274556">
    <property type="component" value="Unassembled WGS sequence"/>
</dbReference>
<gene>
    <name evidence="12" type="ORF">BDD21_2298</name>
</gene>
<evidence type="ECO:0000256" key="2">
    <source>
        <dbReference type="ARBA" id="ARBA00004370"/>
    </source>
</evidence>
<keyword evidence="5" id="KW-0808">Transferase</keyword>
<dbReference type="PROSITE" id="PS50885">
    <property type="entry name" value="HAMP"/>
    <property type="match status" value="1"/>
</dbReference>
<evidence type="ECO:0000256" key="4">
    <source>
        <dbReference type="ARBA" id="ARBA00022553"/>
    </source>
</evidence>
<dbReference type="Pfam" id="PF00672">
    <property type="entry name" value="HAMP"/>
    <property type="match status" value="1"/>
</dbReference>
<reference evidence="12 13" key="1">
    <citation type="submission" date="2018-10" db="EMBL/GenBank/DDBJ databases">
        <title>Genomic Encyclopedia of Archaeal and Bacterial Type Strains, Phase II (KMG-II): from individual species to whole genera.</title>
        <authorList>
            <person name="Goeker M."/>
        </authorList>
    </citation>
    <scope>NUCLEOTIDE SEQUENCE [LARGE SCALE GENOMIC DNA]</scope>
    <source>
        <strain evidence="12 13">DSM 235</strain>
    </source>
</reference>
<dbReference type="SMART" id="SM00304">
    <property type="entry name" value="HAMP"/>
    <property type="match status" value="1"/>
</dbReference>